<dbReference type="SUPFAM" id="SSF52768">
    <property type="entry name" value="Arginase/deacetylase"/>
    <property type="match status" value="1"/>
</dbReference>
<evidence type="ECO:0000313" key="10">
    <source>
        <dbReference type="Proteomes" id="UP000204391"/>
    </source>
</evidence>
<evidence type="ECO:0000256" key="2">
    <source>
        <dbReference type="ARBA" id="ARBA00022801"/>
    </source>
</evidence>
<dbReference type="NCBIfam" id="TIGR01227">
    <property type="entry name" value="hutG"/>
    <property type="match status" value="1"/>
</dbReference>
<dbReference type="OrthoDB" id="9788689at2"/>
<dbReference type="PROSITE" id="PS51409">
    <property type="entry name" value="ARGINASE_2"/>
    <property type="match status" value="1"/>
</dbReference>
<comment type="similarity">
    <text evidence="5 8">Belongs to the arginase family.</text>
</comment>
<dbReference type="GO" id="GO:0008783">
    <property type="term" value="F:agmatinase activity"/>
    <property type="evidence" value="ECO:0007669"/>
    <property type="project" value="TreeGrafter"/>
</dbReference>
<dbReference type="Pfam" id="PF00491">
    <property type="entry name" value="Arginase"/>
    <property type="match status" value="1"/>
</dbReference>
<dbReference type="GO" id="GO:0019556">
    <property type="term" value="P:L-histidine catabolic process to glutamate and formamide"/>
    <property type="evidence" value="ECO:0007669"/>
    <property type="project" value="UniProtKB-UniRule"/>
</dbReference>
<evidence type="ECO:0000256" key="3">
    <source>
        <dbReference type="ARBA" id="ARBA00022808"/>
    </source>
</evidence>
<feature type="binding site" evidence="5 7">
    <location>
        <position position="242"/>
    </location>
    <ligand>
        <name>Mn(2+)</name>
        <dbReference type="ChEBI" id="CHEBI:29035"/>
        <label>1</label>
    </ligand>
</feature>
<feature type="binding site" evidence="5">
    <location>
        <position position="242"/>
    </location>
    <ligand>
        <name>Mn(2+)</name>
        <dbReference type="ChEBI" id="CHEBI:29035"/>
        <label>2</label>
    </ligand>
</feature>
<accession>A0A221MA30</accession>
<evidence type="ECO:0000256" key="5">
    <source>
        <dbReference type="HAMAP-Rule" id="MF_00737"/>
    </source>
</evidence>
<feature type="binding site" evidence="5 7">
    <location>
        <position position="129"/>
    </location>
    <ligand>
        <name>Mn(2+)</name>
        <dbReference type="ChEBI" id="CHEBI:29035"/>
        <label>1</label>
    </ligand>
</feature>
<dbReference type="InterPro" id="IPR023696">
    <property type="entry name" value="Ureohydrolase_dom_sf"/>
</dbReference>
<feature type="binding site" evidence="5 7">
    <location>
        <position position="155"/>
    </location>
    <ligand>
        <name>Mn(2+)</name>
        <dbReference type="ChEBI" id="CHEBI:29035"/>
        <label>1</label>
    </ligand>
</feature>
<feature type="binding site" evidence="5">
    <location>
        <position position="155"/>
    </location>
    <ligand>
        <name>Mn(2+)</name>
        <dbReference type="ChEBI" id="CHEBI:29035"/>
        <label>2</label>
    </ligand>
</feature>
<dbReference type="InterPro" id="IPR006035">
    <property type="entry name" value="Ureohydrolase"/>
</dbReference>
<dbReference type="PIRSF" id="PIRSF036979">
    <property type="entry name" value="Arginase"/>
    <property type="match status" value="1"/>
</dbReference>
<dbReference type="PANTHER" id="PTHR11358:SF35">
    <property type="entry name" value="FORMIMIDOYLGLUTAMASE"/>
    <property type="match status" value="1"/>
</dbReference>
<sequence length="318" mass="35443">MYKLPDKELWTGRVDHEEDVNSFRFHQVVKFNDIDKSTKNESAFGIIGFECDEGVRRNKGRVGASSAPREIRKLLSSLPYNIGDNANLIDAGNVVCENDEMEAAQEELGIHITKLLNHSTIPIIIGGGHETLYGHYLGVREFIGPEQSVGIINIDAHFDMRDDSVPSSGTMFRQILEQDTNAGYLCLGIQEFGNTKALFEKANKLNCTHILEEDITSNNYQHTFQTIDEFSDKHDYIMLTLCTDSIIASEAPGVSAPSVFGLEAKVVRNLLRYIISKPNIVSFDISEVNPLVDEGNKTTKLAAHLIAVVMKYFRGCNV</sequence>
<evidence type="ECO:0000256" key="1">
    <source>
        <dbReference type="ARBA" id="ARBA00022723"/>
    </source>
</evidence>
<dbReference type="RefSeq" id="WP_089531296.1">
    <property type="nucleotide sequence ID" value="NZ_CP022437.1"/>
</dbReference>
<organism evidence="9 10">
    <name type="scientific">Virgibacillus necropolis</name>
    <dbReference type="NCBI Taxonomy" id="163877"/>
    <lineage>
        <taxon>Bacteria</taxon>
        <taxon>Bacillati</taxon>
        <taxon>Bacillota</taxon>
        <taxon>Bacilli</taxon>
        <taxon>Bacillales</taxon>
        <taxon>Bacillaceae</taxon>
        <taxon>Virgibacillus</taxon>
    </lineage>
</organism>
<dbReference type="KEGG" id="vne:CFK40_05465"/>
<evidence type="ECO:0000256" key="6">
    <source>
        <dbReference type="NCBIfam" id="TIGR01227"/>
    </source>
</evidence>
<reference evidence="9 10" key="1">
    <citation type="journal article" date="2003" name="Int. J. Syst. Evol. Microbiol.">
        <title>Virgibacillus carmonensis sp. nov., Virgibacillus necropolis sp. nov. and Virgibacillus picturae sp. nov., three novel species isolated from deteriorated mural paintings, transfer of the species of the genus salibacillus to Virgibacillus, as Virgibacillus marismortui comb. nov. and Virgibacillus salexigens comb. nov., and emended description of the genus Virgibacillus.</title>
        <authorList>
            <person name="Heyrman J."/>
            <person name="Logan N.A."/>
            <person name="Busse H.J."/>
            <person name="Balcaen A."/>
            <person name="Lebbe L."/>
            <person name="Rodriguez-Diaz M."/>
            <person name="Swings J."/>
            <person name="De Vos P."/>
        </authorList>
    </citation>
    <scope>NUCLEOTIDE SEQUENCE [LARGE SCALE GENOMIC DNA]</scope>
    <source>
        <strain evidence="9 10">LMG 19488</strain>
    </source>
</reference>
<feature type="binding site" evidence="5">
    <location>
        <position position="157"/>
    </location>
    <ligand>
        <name>Mn(2+)</name>
        <dbReference type="ChEBI" id="CHEBI:29035"/>
        <label>2</label>
    </ligand>
</feature>
<feature type="binding site" evidence="5">
    <location>
        <position position="244"/>
    </location>
    <ligand>
        <name>Mn(2+)</name>
        <dbReference type="ChEBI" id="CHEBI:29035"/>
        <label>2</label>
    </ligand>
</feature>
<keyword evidence="4 5" id="KW-0464">Manganese</keyword>
<dbReference type="Gene3D" id="3.40.800.10">
    <property type="entry name" value="Ureohydrolase domain"/>
    <property type="match status" value="1"/>
</dbReference>
<dbReference type="PANTHER" id="PTHR11358">
    <property type="entry name" value="ARGINASE/AGMATINASE"/>
    <property type="match status" value="1"/>
</dbReference>
<evidence type="ECO:0000256" key="8">
    <source>
        <dbReference type="PROSITE-ProRule" id="PRU00742"/>
    </source>
</evidence>
<dbReference type="InterPro" id="IPR005923">
    <property type="entry name" value="HutG"/>
</dbReference>
<dbReference type="HAMAP" id="MF_00737">
    <property type="entry name" value="Formimidoylglutam"/>
    <property type="match status" value="1"/>
</dbReference>
<dbReference type="EC" id="3.5.3.8" evidence="5 6"/>
<comment type="catalytic activity">
    <reaction evidence="5">
        <text>N-formimidoyl-L-glutamate + H2O = formamide + L-glutamate</text>
        <dbReference type="Rhea" id="RHEA:22492"/>
        <dbReference type="ChEBI" id="CHEBI:15377"/>
        <dbReference type="ChEBI" id="CHEBI:16397"/>
        <dbReference type="ChEBI" id="CHEBI:29985"/>
        <dbReference type="ChEBI" id="CHEBI:58928"/>
        <dbReference type="EC" id="3.5.3.8"/>
    </reaction>
</comment>
<evidence type="ECO:0000313" key="9">
    <source>
        <dbReference type="EMBL" id="ASN04497.1"/>
    </source>
</evidence>
<dbReference type="CDD" id="cd09988">
    <property type="entry name" value="Formimidoylglutamase"/>
    <property type="match status" value="1"/>
</dbReference>
<gene>
    <name evidence="5 9" type="primary">hutG</name>
    <name evidence="9" type="ORF">CFK40_05465</name>
</gene>
<proteinExistence type="inferred from homology"/>
<dbReference type="Proteomes" id="UP000204391">
    <property type="component" value="Chromosome"/>
</dbReference>
<dbReference type="EMBL" id="CP022437">
    <property type="protein sequence ID" value="ASN04497.1"/>
    <property type="molecule type" value="Genomic_DNA"/>
</dbReference>
<dbReference type="GO" id="GO:0019557">
    <property type="term" value="P:L-histidine catabolic process to glutamate and formate"/>
    <property type="evidence" value="ECO:0007669"/>
    <property type="project" value="UniProtKB-UniPathway"/>
</dbReference>
<feature type="binding site" evidence="7">
    <location>
        <position position="157"/>
    </location>
    <ligand>
        <name>Mn(2+)</name>
        <dbReference type="ChEBI" id="CHEBI:29035"/>
        <label>1</label>
    </ligand>
</feature>
<comment type="function">
    <text evidence="5">Catalyzes the conversion of N-formimidoyl-L-glutamate to L-glutamate and formamide.</text>
</comment>
<dbReference type="AlphaFoldDB" id="A0A221MA30"/>
<dbReference type="GO" id="GO:0033389">
    <property type="term" value="P:putrescine biosynthetic process from arginine, via agmatine"/>
    <property type="evidence" value="ECO:0007669"/>
    <property type="project" value="TreeGrafter"/>
</dbReference>
<feature type="binding site" evidence="7">
    <location>
        <position position="244"/>
    </location>
    <ligand>
        <name>Mn(2+)</name>
        <dbReference type="ChEBI" id="CHEBI:29035"/>
        <label>1</label>
    </ligand>
</feature>
<evidence type="ECO:0000256" key="7">
    <source>
        <dbReference type="PIRSR" id="PIRSR036979-1"/>
    </source>
</evidence>
<comment type="pathway">
    <text evidence="5">Amino-acid degradation; L-histidine degradation into L-glutamate; L-glutamate from N-formimidoyl-L-glutamate (hydrolase route): step 1/1.</text>
</comment>
<keyword evidence="1 5" id="KW-0479">Metal-binding</keyword>
<keyword evidence="2 5" id="KW-0378">Hydrolase</keyword>
<evidence type="ECO:0000256" key="4">
    <source>
        <dbReference type="ARBA" id="ARBA00023211"/>
    </source>
</evidence>
<keyword evidence="3 5" id="KW-0369">Histidine metabolism</keyword>
<name>A0A221MA30_9BACI</name>
<dbReference type="GO" id="GO:0050415">
    <property type="term" value="F:formimidoylglutamase activity"/>
    <property type="evidence" value="ECO:0007669"/>
    <property type="project" value="UniProtKB-UniRule"/>
</dbReference>
<dbReference type="UniPathway" id="UPA00379">
    <property type="reaction ID" value="UER00552"/>
</dbReference>
<comment type="cofactor">
    <cofactor evidence="5 7">
        <name>Mn(2+)</name>
        <dbReference type="ChEBI" id="CHEBI:29035"/>
    </cofactor>
    <text evidence="5 7">Binds 2 manganese ions per subunit.</text>
</comment>
<protein>
    <recommendedName>
        <fullName evidence="5 6">Formimidoylglutamase</fullName>
        <ecNumber evidence="5 6">3.5.3.8</ecNumber>
    </recommendedName>
    <alternativeName>
        <fullName evidence="5">Formiminoglutamase</fullName>
    </alternativeName>
    <alternativeName>
        <fullName evidence="5">Formiminoglutamate hydrolase</fullName>
    </alternativeName>
</protein>
<dbReference type="GO" id="GO:0030145">
    <property type="term" value="F:manganese ion binding"/>
    <property type="evidence" value="ECO:0007669"/>
    <property type="project" value="UniProtKB-UniRule"/>
</dbReference>
<feature type="binding site" evidence="5 7">
    <location>
        <position position="159"/>
    </location>
    <ligand>
        <name>Mn(2+)</name>
        <dbReference type="ChEBI" id="CHEBI:29035"/>
        <label>1</label>
    </ligand>
</feature>
<keyword evidence="10" id="KW-1185">Reference proteome</keyword>